<proteinExistence type="predicted"/>
<accession>A0ACC2NL76</accession>
<evidence type="ECO:0000313" key="2">
    <source>
        <dbReference type="Proteomes" id="UP001239111"/>
    </source>
</evidence>
<keyword evidence="2" id="KW-1185">Reference proteome</keyword>
<dbReference type="Proteomes" id="UP001239111">
    <property type="component" value="Chromosome 3"/>
</dbReference>
<protein>
    <submittedName>
        <fullName evidence="1">Uncharacterized protein</fullName>
    </submittedName>
</protein>
<sequence>MRGVIQANKVVYPDDDPYSDSDDFLDASDCTKRIEDALQDLDLESDPTTIYQEKMDRFLNNEPREDKSSEKIGQLYQSKKDEDLYVHALQGRIHEDPQWKSYHLSRRGTETTSSAREYYMNIKDDDFGWEQL</sequence>
<organism evidence="1 2">
    <name type="scientific">Eretmocerus hayati</name>
    <dbReference type="NCBI Taxonomy" id="131215"/>
    <lineage>
        <taxon>Eukaryota</taxon>
        <taxon>Metazoa</taxon>
        <taxon>Ecdysozoa</taxon>
        <taxon>Arthropoda</taxon>
        <taxon>Hexapoda</taxon>
        <taxon>Insecta</taxon>
        <taxon>Pterygota</taxon>
        <taxon>Neoptera</taxon>
        <taxon>Endopterygota</taxon>
        <taxon>Hymenoptera</taxon>
        <taxon>Apocrita</taxon>
        <taxon>Proctotrupomorpha</taxon>
        <taxon>Chalcidoidea</taxon>
        <taxon>Aphelinidae</taxon>
        <taxon>Aphelininae</taxon>
        <taxon>Eretmocerus</taxon>
    </lineage>
</organism>
<evidence type="ECO:0000313" key="1">
    <source>
        <dbReference type="EMBL" id="KAJ8671849.1"/>
    </source>
</evidence>
<gene>
    <name evidence="1" type="ORF">QAD02_003108</name>
</gene>
<reference evidence="1" key="1">
    <citation type="submission" date="2023-04" db="EMBL/GenBank/DDBJ databases">
        <title>A chromosome-level genome assembly of the parasitoid wasp Eretmocerus hayati.</title>
        <authorList>
            <person name="Zhong Y."/>
            <person name="Liu S."/>
            <person name="Liu Y."/>
        </authorList>
    </citation>
    <scope>NUCLEOTIDE SEQUENCE</scope>
    <source>
        <strain evidence="1">ZJU_SS_LIU_2023</strain>
    </source>
</reference>
<comment type="caution">
    <text evidence="1">The sequence shown here is derived from an EMBL/GenBank/DDBJ whole genome shotgun (WGS) entry which is preliminary data.</text>
</comment>
<dbReference type="EMBL" id="CM056743">
    <property type="protein sequence ID" value="KAJ8671849.1"/>
    <property type="molecule type" value="Genomic_DNA"/>
</dbReference>
<name>A0ACC2NL76_9HYME</name>